<dbReference type="EMBL" id="BMWG01000004">
    <property type="protein sequence ID" value="GGZ26314.1"/>
    <property type="molecule type" value="Genomic_DNA"/>
</dbReference>
<reference evidence="1" key="1">
    <citation type="journal article" date="2014" name="Int. J. Syst. Evol. Microbiol.">
        <title>Complete genome sequence of Corynebacterium casei LMG S-19264T (=DSM 44701T), isolated from a smear-ripened cheese.</title>
        <authorList>
            <consortium name="US DOE Joint Genome Institute (JGI-PGF)"/>
            <person name="Walter F."/>
            <person name="Albersmeier A."/>
            <person name="Kalinowski J."/>
            <person name="Ruckert C."/>
        </authorList>
    </citation>
    <scope>NUCLEOTIDE SEQUENCE</scope>
    <source>
        <strain evidence="1">JCM 4988</strain>
    </source>
</reference>
<keyword evidence="2" id="KW-1185">Reference proteome</keyword>
<dbReference type="AlphaFoldDB" id="A0A918PX99"/>
<protein>
    <submittedName>
        <fullName evidence="1">Uncharacterized protein</fullName>
    </submittedName>
</protein>
<sequence>MSRRTAEEKAAARERVVADRDTVIDRYTRGESLRAIARIYDVHAPWLSARLTRWGVEVRAHNAPPTAHTHVHRDGETGAVTAIRCPDPRCGRVADVSRNRLNDHLATTTGTRCALSGSHVQDKAPNRNT</sequence>
<accession>A0A918PX99</accession>
<dbReference type="Proteomes" id="UP000630936">
    <property type="component" value="Unassembled WGS sequence"/>
</dbReference>
<evidence type="ECO:0000313" key="1">
    <source>
        <dbReference type="EMBL" id="GGZ26314.1"/>
    </source>
</evidence>
<name>A0A918PX99_9ACTN</name>
<proteinExistence type="predicted"/>
<organism evidence="1 2">
    <name type="scientific">Streptomyces inusitatus</name>
    <dbReference type="NCBI Taxonomy" id="68221"/>
    <lineage>
        <taxon>Bacteria</taxon>
        <taxon>Bacillati</taxon>
        <taxon>Actinomycetota</taxon>
        <taxon>Actinomycetes</taxon>
        <taxon>Kitasatosporales</taxon>
        <taxon>Streptomycetaceae</taxon>
        <taxon>Streptomyces</taxon>
    </lineage>
</organism>
<comment type="caution">
    <text evidence="1">The sequence shown here is derived from an EMBL/GenBank/DDBJ whole genome shotgun (WGS) entry which is preliminary data.</text>
</comment>
<reference evidence="1" key="2">
    <citation type="submission" date="2020-09" db="EMBL/GenBank/DDBJ databases">
        <authorList>
            <person name="Sun Q."/>
            <person name="Ohkuma M."/>
        </authorList>
    </citation>
    <scope>NUCLEOTIDE SEQUENCE</scope>
    <source>
        <strain evidence="1">JCM 4988</strain>
    </source>
</reference>
<evidence type="ECO:0000313" key="2">
    <source>
        <dbReference type="Proteomes" id="UP000630936"/>
    </source>
</evidence>
<gene>
    <name evidence="1" type="ORF">GCM10010387_19520</name>
</gene>